<sequence length="47" mass="5134">MLTHNLWLEDTSVCACTRAARQLSSDSLATNTGERVSVLPNFALNLL</sequence>
<keyword evidence="2" id="KW-1185">Reference proteome</keyword>
<reference evidence="1 2" key="1">
    <citation type="submission" date="2016-09" db="EMBL/GenBank/DDBJ databases">
        <title>Draft Genome Sequence of four Alteromonas macleodii strains isolated from copper coupons and grown long-term at elevated copper levels.</title>
        <authorList>
            <person name="Cusick K."/>
            <person name="Dale J."/>
            <person name="Little B."/>
            <person name="Biffinger J."/>
        </authorList>
    </citation>
    <scope>NUCLEOTIDE SEQUENCE [LARGE SCALE GENOMIC DNA]</scope>
    <source>
        <strain evidence="1 2">KCP01</strain>
    </source>
</reference>
<accession>A0AB36FPS1</accession>
<evidence type="ECO:0000313" key="1">
    <source>
        <dbReference type="EMBL" id="OES30218.1"/>
    </source>
</evidence>
<dbReference type="AlphaFoldDB" id="A0AB36FPS1"/>
<name>A0AB36FPS1_ALTMA</name>
<evidence type="ECO:0000313" key="2">
    <source>
        <dbReference type="Proteomes" id="UP000095392"/>
    </source>
</evidence>
<protein>
    <submittedName>
        <fullName evidence="1">Uncharacterized protein</fullName>
    </submittedName>
</protein>
<gene>
    <name evidence="1" type="ORF">BFV95_2762</name>
</gene>
<organism evidence="1 2">
    <name type="scientific">Alteromonas macleodii</name>
    <name type="common">Pseudoalteromonas macleodii</name>
    <dbReference type="NCBI Taxonomy" id="28108"/>
    <lineage>
        <taxon>Bacteria</taxon>
        <taxon>Pseudomonadati</taxon>
        <taxon>Pseudomonadota</taxon>
        <taxon>Gammaproteobacteria</taxon>
        <taxon>Alteromonadales</taxon>
        <taxon>Alteromonadaceae</taxon>
        <taxon>Alteromonas/Salinimonas group</taxon>
        <taxon>Alteromonas</taxon>
    </lineage>
</organism>
<dbReference type="Proteomes" id="UP000095392">
    <property type="component" value="Unassembled WGS sequence"/>
</dbReference>
<dbReference type="EMBL" id="MIPY01000020">
    <property type="protein sequence ID" value="OES30218.1"/>
    <property type="molecule type" value="Genomic_DNA"/>
</dbReference>
<proteinExistence type="predicted"/>
<comment type="caution">
    <text evidence="1">The sequence shown here is derived from an EMBL/GenBank/DDBJ whole genome shotgun (WGS) entry which is preliminary data.</text>
</comment>